<dbReference type="SUPFAM" id="SSF159034">
    <property type="entry name" value="Mib/herc2 domain-like"/>
    <property type="match status" value="1"/>
</dbReference>
<feature type="region of interest" description="Disordered" evidence="2">
    <location>
        <begin position="480"/>
        <end position="500"/>
    </location>
</feature>
<dbReference type="EMBL" id="HBNS01008751">
    <property type="protein sequence ID" value="CAE4592230.1"/>
    <property type="molecule type" value="Transcribed_RNA"/>
</dbReference>
<dbReference type="GO" id="GO:0004842">
    <property type="term" value="F:ubiquitin-protein transferase activity"/>
    <property type="evidence" value="ECO:0007669"/>
    <property type="project" value="InterPro"/>
</dbReference>
<dbReference type="Gene3D" id="2.30.30.40">
    <property type="entry name" value="SH3 Domains"/>
    <property type="match status" value="1"/>
</dbReference>
<feature type="coiled-coil region" evidence="1">
    <location>
        <begin position="686"/>
        <end position="713"/>
    </location>
</feature>
<evidence type="ECO:0000256" key="2">
    <source>
        <dbReference type="SAM" id="MobiDB-lite"/>
    </source>
</evidence>
<organism evidence="4">
    <name type="scientific">Ditylum brightwellii</name>
    <dbReference type="NCBI Taxonomy" id="49249"/>
    <lineage>
        <taxon>Eukaryota</taxon>
        <taxon>Sar</taxon>
        <taxon>Stramenopiles</taxon>
        <taxon>Ochrophyta</taxon>
        <taxon>Bacillariophyta</taxon>
        <taxon>Mediophyceae</taxon>
        <taxon>Lithodesmiophycidae</taxon>
        <taxon>Lithodesmiales</taxon>
        <taxon>Lithodesmiaceae</taxon>
        <taxon>Ditylum</taxon>
    </lineage>
</organism>
<accession>A0A7S4QUL1</accession>
<dbReference type="GO" id="GO:0046872">
    <property type="term" value="F:metal ion binding"/>
    <property type="evidence" value="ECO:0007669"/>
    <property type="project" value="InterPro"/>
</dbReference>
<gene>
    <name evidence="4" type="ORF">DBRI00130_LOCUS7073</name>
</gene>
<dbReference type="InterPro" id="IPR010606">
    <property type="entry name" value="Mib_Herc2"/>
</dbReference>
<feature type="region of interest" description="Disordered" evidence="2">
    <location>
        <begin position="1"/>
        <end position="44"/>
    </location>
</feature>
<feature type="compositionally biased region" description="Basic and acidic residues" evidence="2">
    <location>
        <begin position="28"/>
        <end position="39"/>
    </location>
</feature>
<protein>
    <recommendedName>
        <fullName evidence="3">MIB/HERC2 domain-containing protein</fullName>
    </recommendedName>
</protein>
<feature type="region of interest" description="Disordered" evidence="2">
    <location>
        <begin position="1532"/>
        <end position="1586"/>
    </location>
</feature>
<reference evidence="4" key="1">
    <citation type="submission" date="2021-01" db="EMBL/GenBank/DDBJ databases">
        <authorList>
            <person name="Corre E."/>
            <person name="Pelletier E."/>
            <person name="Niang G."/>
            <person name="Scheremetjew M."/>
            <person name="Finn R."/>
            <person name="Kale V."/>
            <person name="Holt S."/>
            <person name="Cochrane G."/>
            <person name="Meng A."/>
            <person name="Brown T."/>
            <person name="Cohen L."/>
        </authorList>
    </citation>
    <scope>NUCLEOTIDE SEQUENCE</scope>
    <source>
        <strain evidence="4">GSO104</strain>
    </source>
</reference>
<sequence>MADDELRIPNLDEQLHEEPEEPVADENNDQKDIVDDGSVKGEGSTLLADSDIEEHVSKYRNLPPIQNDEGFTVTFGERENYSSVVYCGRNLGRDTIPGSDGRCGPDDGPQCESCKRLQHGPFRVDIMSRKFPGLPREAFVGALRAKGGLMDVAMEHLSEDLGAKECEMESRLVLLPPQDQAGRETTGTEPGEDQVVNLMEMFQVDLDIANIAMRRNQNNTERAGEWILDTAQEDIANAVREWEDELASKQGELETLQNNQAEELRRVLRAAVPSDVLQIAEKVSISEQDRKDASWVMNDNGKTAVTKGQHFMSRLSSSSHCFHCAATLPCGSYRCDICQLCEGCVLNAVVSVCPRLFNGGHIHPHPLTYDPNRAEGRRACCDMNGSRCERYKNVWKCVECNFDSCYECIKMSQPENFDRTANTVINSAAEDAAEAAHESIFPAFDAYLSERGAAARWEGNYMEEDEVNMVIGTGNVENVSPEPFDPHRNGAPYEEGNRRGGRLVQRNNNFHRTPTLLTETKLHYFAAYALEQFKKPKRVSGGAEHVIAAADVTQAETILHRLQVVGDKATKRAVCEAIASGRLDIGGTLLLSEAFAPVPADHNEDGEDDNNQDSDSANTKMCLCCQEPIDIDTAPDGAVGCLFGHAMHSSCASDLLLGGGRCPVCDIPLFYAKVPQTEANAAAKMAATELARIQEKEAEKRKLQEKHSAAIEKGDIVRVSSDADLCAKTQARSPLSGGWDKDLAIHCGNEFCVTEIATCGSQIQALPLPGKRHALVPWYGRRCKSCNSQGPSRQTGNTKCKICSLCQHCCLKSGGLCDSGSKCIAWDRSLVTLVRRAGSTPVGEEACVDIEELMTKDAKNHLIRLKAELAAVKGARENTKASLTLRPTTITRELTANSEEAILYALDKVSPADWYRARHLLLLARLWGESLEAKRRRAQLYNLVREGSLDSVARIVRRYNAAQTMEEAKWADAQHLTHEYIVTPDANVQLLAFPAKSAPLTGFSLGPKTHFFSKKEVIDSNGIMWLQVSEKNAFDQSSLEGDVCYDGTSSSVHIVGARVVRGAKWVYRDQDGGKGTKGTIVAAKAGYVVVEWDGSPRLYNYSASIRDRQLAYARHPLPPPPQGWVCCRPLGPGSSPIVKLARSPFRCFACGDGLVAPRLGTGSFEPAEQIEVGDKLYVASTLEAVKVERVTSGRVYCSFALGVEDMDVDDSQECSIWYRPEDLLAQHRHEEGKKISDEARVVQGIPCTRRELVLNFGGDVKKAKAVWDEASKEKASVALNEDCNFASCARGHLLHARCLQGALLSGQSCPCDGCNEPLYLPQIKDQQDETTCCSARSDNNDGAELETLEAMAEIVDNTTGSYNENQAGEGDFTSAGMRHLKMCPSCCAGPLLNTHCSDMRAHHGQCTTFALGDREGRCGPDGIFKASESEIIAATMRIGEDQSVADVLPRCPTHNVIVMFNGCMACGHLFTDIDWDAMPQYDPKAKALFELDKKKRKAAMLLAEQIRMESTMLEFERSALWKLQEDERLLSGEASPTRTKKKKIEPPKVPDVPSYQVNLHEPENSITRNGNGAPAELLRRMRRQVT</sequence>
<dbReference type="GO" id="GO:0016567">
    <property type="term" value="P:protein ubiquitination"/>
    <property type="evidence" value="ECO:0007669"/>
    <property type="project" value="InterPro"/>
</dbReference>
<dbReference type="SUPFAM" id="SSF57850">
    <property type="entry name" value="RING/U-box"/>
    <property type="match status" value="1"/>
</dbReference>
<proteinExistence type="predicted"/>
<keyword evidence="1" id="KW-0175">Coiled coil</keyword>
<dbReference type="InterPro" id="IPR037252">
    <property type="entry name" value="Mib_Herc2_sf"/>
</dbReference>
<evidence type="ECO:0000259" key="3">
    <source>
        <dbReference type="PROSITE" id="PS51416"/>
    </source>
</evidence>
<evidence type="ECO:0000313" key="4">
    <source>
        <dbReference type="EMBL" id="CAE4592230.1"/>
    </source>
</evidence>
<feature type="coiled-coil region" evidence="1">
    <location>
        <begin position="239"/>
        <end position="266"/>
    </location>
</feature>
<dbReference type="PROSITE" id="PS51416">
    <property type="entry name" value="MIB_HERC2"/>
    <property type="match status" value="1"/>
</dbReference>
<feature type="domain" description="MIB/HERC2" evidence="3">
    <location>
        <begin position="1045"/>
        <end position="1114"/>
    </location>
</feature>
<evidence type="ECO:0000256" key="1">
    <source>
        <dbReference type="SAM" id="Coils"/>
    </source>
</evidence>
<feature type="compositionally biased region" description="Acidic residues" evidence="2">
    <location>
        <begin position="18"/>
        <end position="27"/>
    </location>
</feature>
<name>A0A7S4QUL1_9STRA</name>